<dbReference type="GO" id="GO:0007018">
    <property type="term" value="P:microtubule-based movement"/>
    <property type="evidence" value="ECO:0007669"/>
    <property type="project" value="InterPro"/>
</dbReference>
<dbReference type="Proteomes" id="UP000639338">
    <property type="component" value="Unassembled WGS sequence"/>
</dbReference>
<dbReference type="InterPro" id="IPR027417">
    <property type="entry name" value="P-loop_NTPase"/>
</dbReference>
<dbReference type="InterPro" id="IPR026983">
    <property type="entry name" value="DHC"/>
</dbReference>
<evidence type="ECO:0000313" key="3">
    <source>
        <dbReference type="EMBL" id="KAF7996760.1"/>
    </source>
</evidence>
<dbReference type="FunFam" id="3.40.50.300:FF:000320">
    <property type="entry name" value="Dynein, axonemal, heavy chain 5"/>
    <property type="match status" value="1"/>
</dbReference>
<name>A0A834Y2H2_APHGI</name>
<dbReference type="AlphaFoldDB" id="A0A834Y2H2"/>
<proteinExistence type="predicted"/>
<dbReference type="PANTHER" id="PTHR22878:SF63">
    <property type="entry name" value="DYNEIN AXONEMAL HEAVY CHAIN 10"/>
    <property type="match status" value="1"/>
</dbReference>
<dbReference type="EMBL" id="JACMRX010000001">
    <property type="protein sequence ID" value="KAF7996760.1"/>
    <property type="molecule type" value="Genomic_DNA"/>
</dbReference>
<dbReference type="InterPro" id="IPR041228">
    <property type="entry name" value="Dynein_C"/>
</dbReference>
<dbReference type="Pfam" id="PF03028">
    <property type="entry name" value="Dynein_heavy"/>
    <property type="match status" value="1"/>
</dbReference>
<protein>
    <recommendedName>
        <fullName evidence="5">Dynein heavy chain</fullName>
    </recommendedName>
</protein>
<evidence type="ECO:0000313" key="4">
    <source>
        <dbReference type="Proteomes" id="UP000639338"/>
    </source>
</evidence>
<dbReference type="Gene3D" id="1.20.1270.280">
    <property type="match status" value="1"/>
</dbReference>
<evidence type="ECO:0008006" key="5">
    <source>
        <dbReference type="Google" id="ProtNLM"/>
    </source>
</evidence>
<gene>
    <name evidence="3" type="ORF">HCN44_002406</name>
</gene>
<sequence>MGNVSLDKTTKINPTNWLSTSGWQDVVKLSADFSEICDDLNNHIDDWQKWYDLDSPESEDLPCNYSKKLGTFQKLMLLRCFRVDRVYCGVVKYISEIMSDEFITPSNISFDMIHEQSTPTMPVVFILSPGSDPTSELMKLADRYNIENDKFKYLSLGQGQEKHAIELLENAASTGQWLMLQNCHLLLSFTKELEKRLEIIGQAHLDFRLWLTTDPTQNFPIGILQQSLKFPTVGNRDDYIKFIDELPLENSPEVFGLHPNAEIGYFTQAAKEMWSSLIELQPQTAVGSTGTSREDFIDNLGKDILTKIPVEYDLIKVKRTFGLNLSPRAIVLFQELERFNKLIKIMKINLTQLRKAIAGEIGMDSVLESISNSLFNGSLPQVWAKLAPATRKNLGGWMDHFQRRIVQYSNWAGGNEPVVMWLSGLHIPQTYLAALVQMACRKNNWLLDKSLIYTSVSNFSEPSEVEERPEQLQNTIKTPAYTTSNRRNAMGDGLVFEADLETTEHISLWVLQGVCLIMNTD</sequence>
<reference evidence="3 4" key="1">
    <citation type="submission" date="2020-08" db="EMBL/GenBank/DDBJ databases">
        <title>Aphidius gifuensis genome sequencing and assembly.</title>
        <authorList>
            <person name="Du Z."/>
        </authorList>
    </citation>
    <scope>NUCLEOTIDE SEQUENCE [LARGE SCALE GENOMIC DNA]</scope>
    <source>
        <strain evidence="3">YNYX2018</strain>
        <tissue evidence="3">Adults</tissue>
    </source>
</reference>
<dbReference type="Pfam" id="PF18199">
    <property type="entry name" value="Dynein_C"/>
    <property type="match status" value="1"/>
</dbReference>
<dbReference type="PANTHER" id="PTHR22878">
    <property type="entry name" value="DYNEIN HEAVY CHAIN 6, AXONEMAL-LIKE-RELATED"/>
    <property type="match status" value="1"/>
</dbReference>
<dbReference type="GO" id="GO:0030286">
    <property type="term" value="C:dynein complex"/>
    <property type="evidence" value="ECO:0007669"/>
    <property type="project" value="InterPro"/>
</dbReference>
<feature type="domain" description="Dynein heavy chain C-terminal" evidence="2">
    <location>
        <begin position="267"/>
        <end position="470"/>
    </location>
</feature>
<comment type="caution">
    <text evidence="3">The sequence shown here is derived from an EMBL/GenBank/DDBJ whole genome shotgun (WGS) entry which is preliminary data.</text>
</comment>
<dbReference type="InterPro" id="IPR004273">
    <property type="entry name" value="Dynein_heavy_D6_P-loop"/>
</dbReference>
<feature type="domain" description="Dynein heavy chain region D6 P-loop" evidence="1">
    <location>
        <begin position="119"/>
        <end position="230"/>
    </location>
</feature>
<dbReference type="FunFam" id="1.20.1270.280:FF:000005">
    <property type="entry name" value="Dynein axonemal heavy chain 10"/>
    <property type="match status" value="1"/>
</dbReference>
<dbReference type="Gene3D" id="3.10.490.20">
    <property type="match status" value="1"/>
</dbReference>
<dbReference type="Gene3D" id="3.40.50.300">
    <property type="entry name" value="P-loop containing nucleotide triphosphate hydrolases"/>
    <property type="match status" value="1"/>
</dbReference>
<keyword evidence="4" id="KW-1185">Reference proteome</keyword>
<organism evidence="3 4">
    <name type="scientific">Aphidius gifuensis</name>
    <name type="common">Parasitoid wasp</name>
    <dbReference type="NCBI Taxonomy" id="684658"/>
    <lineage>
        <taxon>Eukaryota</taxon>
        <taxon>Metazoa</taxon>
        <taxon>Ecdysozoa</taxon>
        <taxon>Arthropoda</taxon>
        <taxon>Hexapoda</taxon>
        <taxon>Insecta</taxon>
        <taxon>Pterygota</taxon>
        <taxon>Neoptera</taxon>
        <taxon>Endopterygota</taxon>
        <taxon>Hymenoptera</taxon>
        <taxon>Apocrita</taxon>
        <taxon>Ichneumonoidea</taxon>
        <taxon>Braconidae</taxon>
        <taxon>Aphidiinae</taxon>
        <taxon>Aphidius</taxon>
    </lineage>
</organism>
<dbReference type="OrthoDB" id="64868at2759"/>
<evidence type="ECO:0000259" key="2">
    <source>
        <dbReference type="Pfam" id="PF18199"/>
    </source>
</evidence>
<dbReference type="InterPro" id="IPR043160">
    <property type="entry name" value="Dynein_C_barrel"/>
</dbReference>
<evidence type="ECO:0000259" key="1">
    <source>
        <dbReference type="Pfam" id="PF03028"/>
    </source>
</evidence>
<dbReference type="GO" id="GO:0051959">
    <property type="term" value="F:dynein light intermediate chain binding"/>
    <property type="evidence" value="ECO:0007669"/>
    <property type="project" value="InterPro"/>
</dbReference>
<dbReference type="GO" id="GO:0008569">
    <property type="term" value="F:minus-end-directed microtubule motor activity"/>
    <property type="evidence" value="ECO:0007669"/>
    <property type="project" value="InterPro"/>
</dbReference>
<accession>A0A834Y2H2</accession>
<dbReference type="GO" id="GO:0045505">
    <property type="term" value="F:dynein intermediate chain binding"/>
    <property type="evidence" value="ECO:0007669"/>
    <property type="project" value="InterPro"/>
</dbReference>